<feature type="region of interest" description="Disordered" evidence="5">
    <location>
        <begin position="68"/>
        <end position="93"/>
    </location>
</feature>
<feature type="region of interest" description="Disordered" evidence="5">
    <location>
        <begin position="1"/>
        <end position="38"/>
    </location>
</feature>
<keyword evidence="4 6" id="KW-0472">Membrane</keyword>
<sequence>MSLRRLAHENHAATVPGSPRSPQSSNGGPALPSTPRNRVSIGVYRSPASAPSLSASVPFDWEAVRTHQAPPYGTPLQRKARKSMASAPATPKTPRKALVRKKSYWQRMQDLPSSIAFHLSMFPQNLPLPSARTSSRLIAGTMHFTHFLLRVGQYRRASHWDDIYVEDDDTWIDWSTLFTLILIVAAFGNAAYLFSRTRKYHFHRKQDMMSSPNAKFVSKEWDQLHAPTKALWKRGLRTGWRLFVMTWRFLLNLSPPQNLAYPNSNSSKVQELEVWAPGDLELQLFSLYSPVHAFLWLATNSSNWIMMLISMGLLTITLNLLIFTYKTLIKDKELIAAEVMTEYNEGFVYPRMNPVRHDVGVMTHESEIVNIW</sequence>
<keyword evidence="8" id="KW-1185">Reference proteome</keyword>
<proteinExistence type="predicted"/>
<dbReference type="Proteomes" id="UP000290288">
    <property type="component" value="Unassembled WGS sequence"/>
</dbReference>
<comment type="subcellular location">
    <subcellularLocation>
        <location evidence="1">Endomembrane system</location>
        <topology evidence="1">Multi-pass membrane protein</topology>
    </subcellularLocation>
</comment>
<dbReference type="GO" id="GO:0043007">
    <property type="term" value="P:maintenance of rDNA"/>
    <property type="evidence" value="ECO:0007669"/>
    <property type="project" value="TreeGrafter"/>
</dbReference>
<evidence type="ECO:0008006" key="9">
    <source>
        <dbReference type="Google" id="ProtNLM"/>
    </source>
</evidence>
<dbReference type="PANTHER" id="PTHR28293">
    <property type="entry name" value="NUCLEAR RIM PROTEIN 1"/>
    <property type="match status" value="1"/>
</dbReference>
<evidence type="ECO:0000256" key="4">
    <source>
        <dbReference type="ARBA" id="ARBA00023136"/>
    </source>
</evidence>
<evidence type="ECO:0000256" key="2">
    <source>
        <dbReference type="ARBA" id="ARBA00022692"/>
    </source>
</evidence>
<name>A0A4V1Q439_9AGAR</name>
<comment type="caution">
    <text evidence="7">The sequence shown here is derived from an EMBL/GenBank/DDBJ whole genome shotgun (WGS) entry which is preliminary data.</text>
</comment>
<evidence type="ECO:0000313" key="7">
    <source>
        <dbReference type="EMBL" id="RXW20748.1"/>
    </source>
</evidence>
<evidence type="ECO:0000256" key="1">
    <source>
        <dbReference type="ARBA" id="ARBA00004127"/>
    </source>
</evidence>
<dbReference type="GO" id="GO:0012505">
    <property type="term" value="C:endomembrane system"/>
    <property type="evidence" value="ECO:0007669"/>
    <property type="project" value="UniProtKB-SubCell"/>
</dbReference>
<evidence type="ECO:0000256" key="3">
    <source>
        <dbReference type="ARBA" id="ARBA00022989"/>
    </source>
</evidence>
<evidence type="ECO:0000256" key="5">
    <source>
        <dbReference type="SAM" id="MobiDB-lite"/>
    </source>
</evidence>
<protein>
    <recommendedName>
        <fullName evidence="9">Nuclear rim protein 1</fullName>
    </recommendedName>
</protein>
<feature type="transmembrane region" description="Helical" evidence="6">
    <location>
        <begin position="174"/>
        <end position="195"/>
    </location>
</feature>
<dbReference type="STRING" id="2316362.A0A4V1Q439"/>
<dbReference type="EMBL" id="SDEE01000135">
    <property type="protein sequence ID" value="RXW20748.1"/>
    <property type="molecule type" value="Genomic_DNA"/>
</dbReference>
<dbReference type="GO" id="GO:0007096">
    <property type="term" value="P:regulation of exit from mitosis"/>
    <property type="evidence" value="ECO:0007669"/>
    <property type="project" value="TreeGrafter"/>
</dbReference>
<reference evidence="7 8" key="1">
    <citation type="submission" date="2019-01" db="EMBL/GenBank/DDBJ databases">
        <title>Draft genome sequence of Psathyrella aberdarensis IHI B618.</title>
        <authorList>
            <person name="Buettner E."/>
            <person name="Kellner H."/>
        </authorList>
    </citation>
    <scope>NUCLEOTIDE SEQUENCE [LARGE SCALE GENOMIC DNA]</scope>
    <source>
        <strain evidence="7 8">IHI B618</strain>
    </source>
</reference>
<dbReference type="InterPro" id="IPR018819">
    <property type="entry name" value="Nur1/Mug154"/>
</dbReference>
<dbReference type="OrthoDB" id="3363151at2759"/>
<dbReference type="AlphaFoldDB" id="A0A4V1Q439"/>
<keyword evidence="3 6" id="KW-1133">Transmembrane helix</keyword>
<dbReference type="Pfam" id="PF10332">
    <property type="entry name" value="DUF2418"/>
    <property type="match status" value="1"/>
</dbReference>
<accession>A0A4V1Q439</accession>
<evidence type="ECO:0000313" key="8">
    <source>
        <dbReference type="Proteomes" id="UP000290288"/>
    </source>
</evidence>
<gene>
    <name evidence="7" type="ORF">EST38_g5114</name>
</gene>
<feature type="transmembrane region" description="Helical" evidence="6">
    <location>
        <begin position="304"/>
        <end position="325"/>
    </location>
</feature>
<feature type="compositionally biased region" description="Basic and acidic residues" evidence="5">
    <location>
        <begin position="1"/>
        <end position="11"/>
    </location>
</feature>
<dbReference type="PANTHER" id="PTHR28293:SF1">
    <property type="entry name" value="NUCLEAR RIM PROTEIN 1"/>
    <property type="match status" value="1"/>
</dbReference>
<keyword evidence="2 6" id="KW-0812">Transmembrane</keyword>
<evidence type="ECO:0000256" key="6">
    <source>
        <dbReference type="SAM" id="Phobius"/>
    </source>
</evidence>
<organism evidence="7 8">
    <name type="scientific">Candolleomyces aberdarensis</name>
    <dbReference type="NCBI Taxonomy" id="2316362"/>
    <lineage>
        <taxon>Eukaryota</taxon>
        <taxon>Fungi</taxon>
        <taxon>Dikarya</taxon>
        <taxon>Basidiomycota</taxon>
        <taxon>Agaricomycotina</taxon>
        <taxon>Agaricomycetes</taxon>
        <taxon>Agaricomycetidae</taxon>
        <taxon>Agaricales</taxon>
        <taxon>Agaricineae</taxon>
        <taxon>Psathyrellaceae</taxon>
        <taxon>Candolleomyces</taxon>
    </lineage>
</organism>